<organism evidence="11 12">
    <name type="scientific">Congzhengia minquanensis</name>
    <dbReference type="NCBI Taxonomy" id="2763657"/>
    <lineage>
        <taxon>Bacteria</taxon>
        <taxon>Bacillati</taxon>
        <taxon>Bacillota</taxon>
        <taxon>Clostridia</taxon>
        <taxon>Eubacteriales</taxon>
        <taxon>Oscillospiraceae</taxon>
        <taxon>Congzhengia</taxon>
    </lineage>
</organism>
<evidence type="ECO:0000256" key="5">
    <source>
        <dbReference type="ARBA" id="ARBA00022840"/>
    </source>
</evidence>
<keyword evidence="12" id="KW-1185">Reference proteome</keyword>
<evidence type="ECO:0000256" key="2">
    <source>
        <dbReference type="ARBA" id="ARBA00022730"/>
    </source>
</evidence>
<dbReference type="SMART" id="SM00463">
    <property type="entry name" value="SMR"/>
    <property type="match status" value="1"/>
</dbReference>
<dbReference type="Pfam" id="PF01713">
    <property type="entry name" value="Smr"/>
    <property type="match status" value="1"/>
</dbReference>
<keyword evidence="3 8" id="KW-0547">Nucleotide-binding</keyword>
<protein>
    <recommendedName>
        <fullName evidence="8">Endonuclease MutS2</fullName>
        <ecNumber evidence="8">3.1.-.-</ecNumber>
    </recommendedName>
    <alternativeName>
        <fullName evidence="8">Ribosome-associated protein quality control-upstream factor</fullName>
        <shortName evidence="8">RQC-upstream factor</shortName>
        <shortName evidence="8">RqcU</shortName>
        <ecNumber evidence="8">3.6.4.-</ecNumber>
    </alternativeName>
</protein>
<dbReference type="Pfam" id="PF00488">
    <property type="entry name" value="MutS_V"/>
    <property type="match status" value="1"/>
</dbReference>
<dbReference type="NCBIfam" id="TIGR01069">
    <property type="entry name" value="mutS2"/>
    <property type="match status" value="1"/>
</dbReference>
<evidence type="ECO:0000313" key="11">
    <source>
        <dbReference type="EMBL" id="MBC8541318.1"/>
    </source>
</evidence>
<dbReference type="GO" id="GO:0019843">
    <property type="term" value="F:rRNA binding"/>
    <property type="evidence" value="ECO:0007669"/>
    <property type="project" value="UniProtKB-UniRule"/>
</dbReference>
<keyword evidence="5 8" id="KW-0067">ATP-binding</keyword>
<dbReference type="InterPro" id="IPR002625">
    <property type="entry name" value="Smr_dom"/>
</dbReference>
<dbReference type="Pfam" id="PF20297">
    <property type="entry name" value="MSSS"/>
    <property type="match status" value="1"/>
</dbReference>
<dbReference type="InterPro" id="IPR007696">
    <property type="entry name" value="DNA_mismatch_repair_MutS_core"/>
</dbReference>
<comment type="function">
    <text evidence="8">Endonuclease that is involved in the suppression of homologous recombination and thus may have a key role in the control of bacterial genetic diversity.</text>
</comment>
<keyword evidence="2 8" id="KW-0699">rRNA-binding</keyword>
<dbReference type="GO" id="GO:0043023">
    <property type="term" value="F:ribosomal large subunit binding"/>
    <property type="evidence" value="ECO:0007669"/>
    <property type="project" value="UniProtKB-UniRule"/>
</dbReference>
<evidence type="ECO:0000256" key="3">
    <source>
        <dbReference type="ARBA" id="ARBA00022741"/>
    </source>
</evidence>
<dbReference type="FunFam" id="3.40.50.300:FF:000830">
    <property type="entry name" value="Endonuclease MutS2"/>
    <property type="match status" value="1"/>
</dbReference>
<dbReference type="GO" id="GO:0140664">
    <property type="term" value="F:ATP-dependent DNA damage sensor activity"/>
    <property type="evidence" value="ECO:0007669"/>
    <property type="project" value="InterPro"/>
</dbReference>
<comment type="caution">
    <text evidence="11">The sequence shown here is derived from an EMBL/GenBank/DDBJ whole genome shotgun (WGS) entry which is preliminary data.</text>
</comment>
<dbReference type="EC" id="3.1.-.-" evidence="8"/>
<dbReference type="SMART" id="SM00533">
    <property type="entry name" value="MUTSd"/>
    <property type="match status" value="1"/>
</dbReference>
<keyword evidence="1 8" id="KW-0540">Nuclease</keyword>
<keyword evidence="9" id="KW-0175">Coiled coil</keyword>
<dbReference type="SUPFAM" id="SSF160443">
    <property type="entry name" value="SMR domain-like"/>
    <property type="match status" value="1"/>
</dbReference>
<dbReference type="InterPro" id="IPR036063">
    <property type="entry name" value="Smr_dom_sf"/>
</dbReference>
<dbReference type="InterPro" id="IPR000432">
    <property type="entry name" value="DNA_mismatch_repair_MutS_C"/>
</dbReference>
<dbReference type="AlphaFoldDB" id="A0A926DNR0"/>
<dbReference type="GO" id="GO:0045910">
    <property type="term" value="P:negative regulation of DNA recombination"/>
    <property type="evidence" value="ECO:0007669"/>
    <property type="project" value="InterPro"/>
</dbReference>
<dbReference type="Gene3D" id="3.30.1370.110">
    <property type="match status" value="1"/>
</dbReference>
<evidence type="ECO:0000256" key="1">
    <source>
        <dbReference type="ARBA" id="ARBA00022722"/>
    </source>
</evidence>
<dbReference type="GO" id="GO:0005524">
    <property type="term" value="F:ATP binding"/>
    <property type="evidence" value="ECO:0007669"/>
    <property type="project" value="UniProtKB-UniRule"/>
</dbReference>
<evidence type="ECO:0000256" key="6">
    <source>
        <dbReference type="ARBA" id="ARBA00022884"/>
    </source>
</evidence>
<name>A0A926DNR0_9FIRM</name>
<dbReference type="InterPro" id="IPR005747">
    <property type="entry name" value="MutS2"/>
</dbReference>
<dbReference type="Gene3D" id="3.40.50.300">
    <property type="entry name" value="P-loop containing nucleotide triphosphate hydrolases"/>
    <property type="match status" value="1"/>
</dbReference>
<evidence type="ECO:0000256" key="4">
    <source>
        <dbReference type="ARBA" id="ARBA00022801"/>
    </source>
</evidence>
<dbReference type="InterPro" id="IPR046893">
    <property type="entry name" value="MSSS"/>
</dbReference>
<evidence type="ECO:0000256" key="9">
    <source>
        <dbReference type="SAM" id="Coils"/>
    </source>
</evidence>
<dbReference type="Proteomes" id="UP000611762">
    <property type="component" value="Unassembled WGS sequence"/>
</dbReference>
<dbReference type="EC" id="3.6.4.-" evidence="8"/>
<keyword evidence="8 11" id="KW-0255">Endonuclease</keyword>
<dbReference type="GO" id="GO:0004519">
    <property type="term" value="F:endonuclease activity"/>
    <property type="evidence" value="ECO:0007669"/>
    <property type="project" value="UniProtKB-UniRule"/>
</dbReference>
<dbReference type="PROSITE" id="PS00486">
    <property type="entry name" value="DNA_MISMATCH_REPAIR_2"/>
    <property type="match status" value="1"/>
</dbReference>
<dbReference type="InterPro" id="IPR036187">
    <property type="entry name" value="DNA_mismatch_repair_MutS_sf"/>
</dbReference>
<dbReference type="GO" id="GO:0006298">
    <property type="term" value="P:mismatch repair"/>
    <property type="evidence" value="ECO:0007669"/>
    <property type="project" value="InterPro"/>
</dbReference>
<reference evidence="11" key="1">
    <citation type="submission" date="2020-08" db="EMBL/GenBank/DDBJ databases">
        <title>Genome public.</title>
        <authorList>
            <person name="Liu C."/>
            <person name="Sun Q."/>
        </authorList>
    </citation>
    <scope>NUCLEOTIDE SEQUENCE</scope>
    <source>
        <strain evidence="11">H8</strain>
    </source>
</reference>
<evidence type="ECO:0000313" key="12">
    <source>
        <dbReference type="Proteomes" id="UP000611762"/>
    </source>
</evidence>
<keyword evidence="4 8" id="KW-0378">Hydrolase</keyword>
<feature type="domain" description="Smr" evidence="10">
    <location>
        <begin position="716"/>
        <end position="790"/>
    </location>
</feature>
<evidence type="ECO:0000256" key="7">
    <source>
        <dbReference type="ARBA" id="ARBA00023125"/>
    </source>
</evidence>
<feature type="binding site" evidence="8">
    <location>
        <begin position="333"/>
        <end position="340"/>
    </location>
    <ligand>
        <name>ATP</name>
        <dbReference type="ChEBI" id="CHEBI:30616"/>
    </ligand>
</feature>
<keyword evidence="6 8" id="KW-0694">RNA-binding</keyword>
<proteinExistence type="inferred from homology"/>
<evidence type="ECO:0000259" key="10">
    <source>
        <dbReference type="PROSITE" id="PS50828"/>
    </source>
</evidence>
<dbReference type="RefSeq" id="WP_249313367.1">
    <property type="nucleotide sequence ID" value="NZ_JACRSU010000003.1"/>
</dbReference>
<comment type="function">
    <text evidence="8">Acts as a ribosome collision sensor, splitting the ribosome into its 2 subunits. Detects stalled/collided 70S ribosomes which it binds and splits by an ATP-hydrolysis driven conformational change. Acts upstream of the ribosome quality control system (RQC), a ribosome-associated complex that mediates the extraction of incompletely synthesized nascent chains from stalled ribosomes and their subsequent degradation. Probably generates substrates for RQC.</text>
</comment>
<dbReference type="SMART" id="SM00534">
    <property type="entry name" value="MUTSac"/>
    <property type="match status" value="1"/>
</dbReference>
<dbReference type="PIRSF" id="PIRSF005814">
    <property type="entry name" value="MutS_YshD"/>
    <property type="match status" value="1"/>
</dbReference>
<sequence>MNQKTFQTLEFNKILYMLKGYTQNEKVQERILNLAPETDLARVKRMQQETTEAAGVLLRRGSAPGFTVSDVSGAVMRTGRGGAMTMHELLSLSTAMSTARRLKAYIEEDKPSEGTNLRALSDALENLKQVENEINEKIISEDEMADGASPALFAIRRKLKTQAGKIRDTLNSIITSGRFQKFLQEPIITMRGERYVVPVKAENKNEIKGIVHDASSSGSTVFIEPASVVEMTNEITELKGKEKEEIERILYELSAFVSEFAEQILANFNTVYELDFIFCKARLSLSQNAAEPELNDQGVIRIKSGRHPLLDKTRVVPIDISLGDVYDTLIITGPNTGGKTVSLKTLGLFTLMAQSGLHISAASGSTMAVFDNVFADIGDEQSIEQNLSTFSSHIVNLVGILNEVTQNSLVLADELGAGTDPTEGAALAVSIIEYLRNFGARIAATTHYSELKMYALSTQGVENASCEFDVATLSPTYRLMIGVPGKSNAFAISKRLGLSETVIENAKKRITDDNIKLEDVIAGLEESRKRAEEDRRLAENASRDARIFKENMRRELDRLEEKKAKLMQQARADAMAIVESAKKQSQEALREFRELKNTTAYREAMEKAEKAKDALRRESEKITQGAGKDRPRVKTLKKVKLGETVHIVSLDTDASVLTLPDKKGALFVQAGIMKIRTNLSDLTSGKEQVQDKKTQGKTISATFKASKQASVSMEKDVRGLTLDEAILEVDKFLDDCYLSSLHEVTIIHGKGTGVLRAGIGEFLRRHPCVDSYRAGRYGEGEMGVTVVTLKDK</sequence>
<accession>A0A926DNR0</accession>
<keyword evidence="7 8" id="KW-0238">DNA-binding</keyword>
<dbReference type="EMBL" id="JACRSU010000003">
    <property type="protein sequence ID" value="MBC8541318.1"/>
    <property type="molecule type" value="Genomic_DNA"/>
</dbReference>
<dbReference type="SUPFAM" id="SSF48334">
    <property type="entry name" value="DNA repair protein MutS, domain III"/>
    <property type="match status" value="1"/>
</dbReference>
<gene>
    <name evidence="8" type="primary">mutS2</name>
    <name evidence="8" type="synonym">rqcU</name>
    <name evidence="11" type="ORF">H8698_10055</name>
</gene>
<dbReference type="PANTHER" id="PTHR48466:SF2">
    <property type="entry name" value="OS10G0509000 PROTEIN"/>
    <property type="match status" value="1"/>
</dbReference>
<dbReference type="GO" id="GO:0016887">
    <property type="term" value="F:ATP hydrolysis activity"/>
    <property type="evidence" value="ECO:0007669"/>
    <property type="project" value="InterPro"/>
</dbReference>
<dbReference type="CDD" id="cd03280">
    <property type="entry name" value="ABC_MutS2"/>
    <property type="match status" value="1"/>
</dbReference>
<dbReference type="InterPro" id="IPR045076">
    <property type="entry name" value="MutS"/>
</dbReference>
<dbReference type="GO" id="GO:0072344">
    <property type="term" value="P:rescue of stalled ribosome"/>
    <property type="evidence" value="ECO:0007669"/>
    <property type="project" value="UniProtKB-UniRule"/>
</dbReference>
<dbReference type="PANTHER" id="PTHR48466">
    <property type="entry name" value="OS10G0509000 PROTEIN-RELATED"/>
    <property type="match status" value="1"/>
</dbReference>
<dbReference type="CDD" id="cd06503">
    <property type="entry name" value="ATP-synt_Fo_b"/>
    <property type="match status" value="1"/>
</dbReference>
<feature type="coiled-coil region" evidence="9">
    <location>
        <begin position="514"/>
        <end position="625"/>
    </location>
</feature>
<dbReference type="InterPro" id="IPR027417">
    <property type="entry name" value="P-loop_NTPase"/>
</dbReference>
<comment type="similarity">
    <text evidence="8">Belongs to the DNA mismatch repair MutS family. MutS2 subfamily.</text>
</comment>
<comment type="subunit">
    <text evidence="8">Homodimer. Binds to stalled ribosomes, contacting rRNA.</text>
</comment>
<dbReference type="GO" id="GO:0030983">
    <property type="term" value="F:mismatched DNA binding"/>
    <property type="evidence" value="ECO:0007669"/>
    <property type="project" value="InterPro"/>
</dbReference>
<dbReference type="HAMAP" id="MF_00092">
    <property type="entry name" value="MutS2"/>
    <property type="match status" value="1"/>
</dbReference>
<dbReference type="SUPFAM" id="SSF52540">
    <property type="entry name" value="P-loop containing nucleoside triphosphate hydrolases"/>
    <property type="match status" value="1"/>
</dbReference>
<dbReference type="PROSITE" id="PS50828">
    <property type="entry name" value="SMR"/>
    <property type="match status" value="1"/>
</dbReference>
<evidence type="ECO:0000256" key="8">
    <source>
        <dbReference type="HAMAP-Rule" id="MF_00092"/>
    </source>
</evidence>